<dbReference type="InterPro" id="IPR057670">
    <property type="entry name" value="SH3_retrovirus"/>
</dbReference>
<reference evidence="4" key="1">
    <citation type="journal article" date="2022" name="Cell">
        <title>Repeat-based holocentromeres influence genome architecture and karyotype evolution.</title>
        <authorList>
            <person name="Hofstatter P.G."/>
            <person name="Thangavel G."/>
            <person name="Lux T."/>
            <person name="Neumann P."/>
            <person name="Vondrak T."/>
            <person name="Novak P."/>
            <person name="Zhang M."/>
            <person name="Costa L."/>
            <person name="Castellani M."/>
            <person name="Scott A."/>
            <person name="Toegelov H."/>
            <person name="Fuchs J."/>
            <person name="Mata-Sucre Y."/>
            <person name="Dias Y."/>
            <person name="Vanzela A.L.L."/>
            <person name="Huettel B."/>
            <person name="Almeida C.C.S."/>
            <person name="Simkova H."/>
            <person name="Souza G."/>
            <person name="Pedrosa-Harand A."/>
            <person name="Macas J."/>
            <person name="Mayer K.F.X."/>
            <person name="Houben A."/>
            <person name="Marques A."/>
        </authorList>
    </citation>
    <scope>NUCLEOTIDE SEQUENCE</scope>
    <source>
        <strain evidence="4">RhyBre1mFocal</strain>
    </source>
</reference>
<keyword evidence="1" id="KW-0378">Hydrolase</keyword>
<dbReference type="SUPFAM" id="SSF53098">
    <property type="entry name" value="Ribonuclease H-like"/>
    <property type="match status" value="1"/>
</dbReference>
<dbReference type="InterPro" id="IPR054722">
    <property type="entry name" value="PolX-like_BBD"/>
</dbReference>
<feature type="region of interest" description="Disordered" evidence="2">
    <location>
        <begin position="799"/>
        <end position="843"/>
    </location>
</feature>
<evidence type="ECO:0000313" key="4">
    <source>
        <dbReference type="EMBL" id="KAJ1694371.1"/>
    </source>
</evidence>
<organism evidence="4 5">
    <name type="scientific">Rhynchospora breviuscula</name>
    <dbReference type="NCBI Taxonomy" id="2022672"/>
    <lineage>
        <taxon>Eukaryota</taxon>
        <taxon>Viridiplantae</taxon>
        <taxon>Streptophyta</taxon>
        <taxon>Embryophyta</taxon>
        <taxon>Tracheophyta</taxon>
        <taxon>Spermatophyta</taxon>
        <taxon>Magnoliopsida</taxon>
        <taxon>Liliopsida</taxon>
        <taxon>Poales</taxon>
        <taxon>Cyperaceae</taxon>
        <taxon>Cyperoideae</taxon>
        <taxon>Rhynchosporeae</taxon>
        <taxon>Rhynchospora</taxon>
    </lineage>
</organism>
<feature type="region of interest" description="Disordered" evidence="2">
    <location>
        <begin position="252"/>
        <end position="295"/>
    </location>
</feature>
<dbReference type="PROSITE" id="PS50994">
    <property type="entry name" value="INTEGRASE"/>
    <property type="match status" value="1"/>
</dbReference>
<dbReference type="Pfam" id="PF13976">
    <property type="entry name" value="gag_pre-integrs"/>
    <property type="match status" value="1"/>
</dbReference>
<comment type="caution">
    <text evidence="4">The sequence shown here is derived from an EMBL/GenBank/DDBJ whole genome shotgun (WGS) entry which is preliminary data.</text>
</comment>
<name>A0A9Q0CI26_9POAL</name>
<dbReference type="GO" id="GO:0003676">
    <property type="term" value="F:nucleic acid binding"/>
    <property type="evidence" value="ECO:0007669"/>
    <property type="project" value="InterPro"/>
</dbReference>
<dbReference type="PANTHER" id="PTHR11439">
    <property type="entry name" value="GAG-POL-RELATED RETROTRANSPOSON"/>
    <property type="match status" value="1"/>
</dbReference>
<dbReference type="PANTHER" id="PTHR11439:SF455">
    <property type="entry name" value="RLK (RECEPTOR-LIKE PROTEIN KINASE) 8, PUTATIVE-RELATED"/>
    <property type="match status" value="1"/>
</dbReference>
<dbReference type="InterPro" id="IPR036397">
    <property type="entry name" value="RNaseH_sf"/>
</dbReference>
<dbReference type="InterPro" id="IPR001584">
    <property type="entry name" value="Integrase_cat-core"/>
</dbReference>
<dbReference type="GO" id="GO:0004190">
    <property type="term" value="F:aspartic-type endopeptidase activity"/>
    <property type="evidence" value="ECO:0007669"/>
    <property type="project" value="UniProtKB-KW"/>
</dbReference>
<dbReference type="InterPro" id="IPR012337">
    <property type="entry name" value="RNaseH-like_sf"/>
</dbReference>
<feature type="region of interest" description="Disordered" evidence="2">
    <location>
        <begin position="1392"/>
        <end position="1419"/>
    </location>
</feature>
<dbReference type="CDD" id="cd09272">
    <property type="entry name" value="RNase_HI_RT_Ty1"/>
    <property type="match status" value="1"/>
</dbReference>
<dbReference type="InterPro" id="IPR025724">
    <property type="entry name" value="GAG-pre-integrase_dom"/>
</dbReference>
<feature type="compositionally biased region" description="Basic residues" evidence="2">
    <location>
        <begin position="272"/>
        <end position="289"/>
    </location>
</feature>
<dbReference type="Gene3D" id="3.30.420.10">
    <property type="entry name" value="Ribonuclease H-like superfamily/Ribonuclease H"/>
    <property type="match status" value="1"/>
</dbReference>
<keyword evidence="1" id="KW-0645">Protease</keyword>
<dbReference type="InterPro" id="IPR013103">
    <property type="entry name" value="RVT_2"/>
</dbReference>
<dbReference type="Pfam" id="PF14223">
    <property type="entry name" value="Retrotran_gag_2"/>
    <property type="match status" value="1"/>
</dbReference>
<feature type="compositionally biased region" description="Low complexity" evidence="2">
    <location>
        <begin position="818"/>
        <end position="833"/>
    </location>
</feature>
<dbReference type="InterPro" id="IPR043502">
    <property type="entry name" value="DNA/RNA_pol_sf"/>
</dbReference>
<evidence type="ECO:0000256" key="1">
    <source>
        <dbReference type="ARBA" id="ARBA00022750"/>
    </source>
</evidence>
<sequence length="1419" mass="159143">MANANASSSSPAVRSASPIHIVHQIHTNLNQENFLLWRSQIVPVLRGHGLMSYIERTDPPPAATMSNGDGVISSNPEFLHWQQQDQLILAWMFSSMTQPMLAQVVNCQTAMDLWNTLSQIHGSQSMAKVLDLKLQLQTAKKGGSTCAQYIQQMQALADRLRSIGSTVTDQDLVVYTIQGLGSEYDAFVTAISMKDPPPSMPELCSLLLAQEARILTNLRTTSAALVHLTTAQGEATDNTTNQAVFYANGAKSKGNFTPSQNSPSQFYNSNRGRSHYQRGRGSYRGRGRGRQQQTSNVENITCQICNKWGHGALECYHRFDIRYSITTTPAQAPTHQALLAEPASAPVHPSTSSQPTWFIDSGATTHVTADINNLSSSQSYTGPDAVHIGNGMGLPISHIGTAHLHTSGKTLRLTNVLHVPSITKNLLSVSQLAHDNEVIIEFSSQNCVVKEQGTHKILLHGILNNGLYQIVCNSSQHQALQVSTAASSTLWHYRLAHCAHTVLDKLVKAKLIQSRPNKCNFVCDGCNKAKAHKLPFVPSINNATKPLEVVHSDLWGPSPIASTRGNRFYVVFTDEFSRFTWFYPCVSKADVATIFSKFRERIENLLSAKIKIFQCDGGTEFKQIMTHHTDISYRMSCPYTPEQNGMAERKHRHIVELGLANMFHADIPLKYWDYIFESAVFVINRLPNSITGLISPFECLFKQQPQYSFLHVLGCSCYPWLRPYAQHKLEHRSEMCVFLGYSTVYKGYYCLEMKSGRVYVTRHAKFDETHLPFKSQEENSSPEPIPFSTTAVLTVLPSEPITPEPLPQQHQFPPLSPHTPAVQQHVQPQQQATNSTQNMDQTAPTHTMLTRAKTNKLKPKTFPDHQIYNSEQSKSADFEPTSYTQASKFACWRLAMANELTALAKNNTWELVPPPENSHIIGAKWLFKTKLKADGSIERHKARLVAKGYSQQEGIDYYETFCPVIKPTTIRVVLTIALSKKWEIKQLDVNNAFLHGDLEEDVYMEQPPGFVDPTFPSHICKLRKALYGLKQAPRAWFSKLKTFLLAHKFVSAQSDHSLFILQTSTVIIYLLVYVDDIIITGNNDVAIQEIMHSLDNHFSIKNLGDLNYFLGIEVTHQNNSLHLSQTRYLKSILHRASMTGAKPCQTPMQTGVQMSKYSGTAMDDPQLYRSIVGALQYATITRPDLQFAVNKASQFMAVPTDNHWQLVKRILRYINGTLNHGLHLRPSAELALHAYCDADWAGCPDDRRSTTGYAIYLGHNLVSWSSKKQATVSRSSTEAEYRSMAVTASELTWLISLLSELKVNSTQKPTLWCDNLGATFLASNPVFHARTKHIELDFHFVREKVVNKELYIQYICSIDQIGDVFTKSLAKSRFTMLRDKLHVSENTPSLRGAVNEELSSEMEKSSTGEMEQIDSEEQT</sequence>
<feature type="compositionally biased region" description="Polar residues" evidence="2">
    <location>
        <begin position="254"/>
        <end position="270"/>
    </location>
</feature>
<feature type="compositionally biased region" description="Polar residues" evidence="2">
    <location>
        <begin position="834"/>
        <end position="843"/>
    </location>
</feature>
<dbReference type="Pfam" id="PF22936">
    <property type="entry name" value="Pol_BBD"/>
    <property type="match status" value="1"/>
</dbReference>
<dbReference type="EMBL" id="JAMQYH010000003">
    <property type="protein sequence ID" value="KAJ1694371.1"/>
    <property type="molecule type" value="Genomic_DNA"/>
</dbReference>
<keyword evidence="5" id="KW-1185">Reference proteome</keyword>
<evidence type="ECO:0000256" key="2">
    <source>
        <dbReference type="SAM" id="MobiDB-lite"/>
    </source>
</evidence>
<dbReference type="Pfam" id="PF07727">
    <property type="entry name" value="RVT_2"/>
    <property type="match status" value="1"/>
</dbReference>
<accession>A0A9Q0CI26</accession>
<dbReference type="GO" id="GO:0015074">
    <property type="term" value="P:DNA integration"/>
    <property type="evidence" value="ECO:0007669"/>
    <property type="project" value="InterPro"/>
</dbReference>
<dbReference type="SUPFAM" id="SSF56672">
    <property type="entry name" value="DNA/RNA polymerases"/>
    <property type="match status" value="1"/>
</dbReference>
<dbReference type="Proteomes" id="UP001151287">
    <property type="component" value="Unassembled WGS sequence"/>
</dbReference>
<keyword evidence="1" id="KW-0064">Aspartyl protease</keyword>
<dbReference type="Pfam" id="PF25597">
    <property type="entry name" value="SH3_retrovirus"/>
    <property type="match status" value="1"/>
</dbReference>
<protein>
    <recommendedName>
        <fullName evidence="3">Integrase catalytic domain-containing protein</fullName>
    </recommendedName>
</protein>
<gene>
    <name evidence="4" type="ORF">LUZ63_011069</name>
</gene>
<feature type="domain" description="Integrase catalytic" evidence="3">
    <location>
        <begin position="542"/>
        <end position="704"/>
    </location>
</feature>
<proteinExistence type="predicted"/>
<evidence type="ECO:0000259" key="3">
    <source>
        <dbReference type="PROSITE" id="PS50994"/>
    </source>
</evidence>
<dbReference type="OrthoDB" id="1737296at2759"/>
<evidence type="ECO:0000313" key="5">
    <source>
        <dbReference type="Proteomes" id="UP001151287"/>
    </source>
</evidence>